<dbReference type="PANTHER" id="PTHR30273">
    <property type="entry name" value="PERIPLASMIC SIGNAL SENSOR AND SIGMA FACTOR ACTIVATOR FECR-RELATED"/>
    <property type="match status" value="1"/>
</dbReference>
<evidence type="ECO:0000313" key="5">
    <source>
        <dbReference type="Proteomes" id="UP000182248"/>
    </source>
</evidence>
<dbReference type="Proteomes" id="UP000182248">
    <property type="component" value="Unassembled WGS sequence"/>
</dbReference>
<reference evidence="4 5" key="1">
    <citation type="submission" date="2016-11" db="EMBL/GenBank/DDBJ databases">
        <authorList>
            <person name="Jaros S."/>
            <person name="Januszkiewicz K."/>
            <person name="Wedrychowicz H."/>
        </authorList>
    </citation>
    <scope>NUCLEOTIDE SEQUENCE [LARGE SCALE GENOMIC DNA]</scope>
    <source>
        <strain evidence="4 5">CGMCC 1.12145</strain>
    </source>
</reference>
<evidence type="ECO:0000313" key="4">
    <source>
        <dbReference type="EMBL" id="SFW50453.1"/>
    </source>
</evidence>
<gene>
    <name evidence="4" type="ORF">SAMN02927921_01999</name>
</gene>
<dbReference type="Gene3D" id="2.60.120.1440">
    <property type="match status" value="1"/>
</dbReference>
<dbReference type="InterPro" id="IPR006860">
    <property type="entry name" value="FecR"/>
</dbReference>
<evidence type="ECO:0000259" key="3">
    <source>
        <dbReference type="Pfam" id="PF16344"/>
    </source>
</evidence>
<feature type="transmembrane region" description="Helical" evidence="1">
    <location>
        <begin position="83"/>
        <end position="103"/>
    </location>
</feature>
<evidence type="ECO:0000259" key="2">
    <source>
        <dbReference type="Pfam" id="PF04773"/>
    </source>
</evidence>
<protein>
    <submittedName>
        <fullName evidence="4">FecR family protein</fullName>
    </submittedName>
</protein>
<proteinExistence type="predicted"/>
<keyword evidence="1" id="KW-0812">Transmembrane</keyword>
<keyword evidence="1" id="KW-1133">Transmembrane helix</keyword>
<name>A0A1K1PSK9_9FLAO</name>
<feature type="domain" description="Protein FecR C-terminal" evidence="3">
    <location>
        <begin position="314"/>
        <end position="382"/>
    </location>
</feature>
<dbReference type="EMBL" id="FPJE01000009">
    <property type="protein sequence ID" value="SFW50453.1"/>
    <property type="molecule type" value="Genomic_DNA"/>
</dbReference>
<keyword evidence="5" id="KW-1185">Reference proteome</keyword>
<dbReference type="InterPro" id="IPR012373">
    <property type="entry name" value="Ferrdict_sens_TM"/>
</dbReference>
<feature type="domain" description="FecR protein" evidence="2">
    <location>
        <begin position="172"/>
        <end position="269"/>
    </location>
</feature>
<sequence length="383" mass="43052">MEFVLIIKKLEGTLNPEEKEVFDEWYGQSRSNREYFERQRKRFLRTGNLPHSDIDTVKAWGKISRRLHLAAPGYRKRRKKVSFAPYMVAAGMALLISLSVYFYKDMQTQQDMPQAVIEMGSSKAVLTLGDGTEVALRAGEEYSSATASSDGISVTYTGKNAPESSVSFNELTVPRGGEFMLQLGDGTRVWLNSDSRIRYPESFADGQPRIVDLVYGEAFFEVSPAEAHGGSAFRVTTRNQEIEVLGTQFNVSAYREDTAVTSTLIEGKVAINNGERHKQLVPGQQSVVTERDPDIVISKVDVYNAMAWKEGLFGFENKTLNEVMDVLGRWYDVQVEFKNKSLMSRRLGGMLSRKQSLQHILNALSAINEDLNFRVEGKTVIVE</sequence>
<dbReference type="GO" id="GO:0016989">
    <property type="term" value="F:sigma factor antagonist activity"/>
    <property type="evidence" value="ECO:0007669"/>
    <property type="project" value="TreeGrafter"/>
</dbReference>
<dbReference type="PIRSF" id="PIRSF018266">
    <property type="entry name" value="FecR"/>
    <property type="match status" value="1"/>
</dbReference>
<dbReference type="InterPro" id="IPR032508">
    <property type="entry name" value="FecR_C"/>
</dbReference>
<dbReference type="Gene3D" id="3.55.50.30">
    <property type="match status" value="1"/>
</dbReference>
<evidence type="ECO:0000256" key="1">
    <source>
        <dbReference type="SAM" id="Phobius"/>
    </source>
</evidence>
<dbReference type="PANTHER" id="PTHR30273:SF2">
    <property type="entry name" value="PROTEIN FECR"/>
    <property type="match status" value="1"/>
</dbReference>
<dbReference type="Pfam" id="PF04773">
    <property type="entry name" value="FecR"/>
    <property type="match status" value="1"/>
</dbReference>
<dbReference type="AlphaFoldDB" id="A0A1K1PSK9"/>
<dbReference type="RefSeq" id="WP_072317219.1">
    <property type="nucleotide sequence ID" value="NZ_FPJE01000009.1"/>
</dbReference>
<accession>A0A1K1PSK9</accession>
<dbReference type="Pfam" id="PF16344">
    <property type="entry name" value="FecR_C"/>
    <property type="match status" value="1"/>
</dbReference>
<organism evidence="4 5">
    <name type="scientific">Sinomicrobium oceani</name>
    <dbReference type="NCBI Taxonomy" id="1150368"/>
    <lineage>
        <taxon>Bacteria</taxon>
        <taxon>Pseudomonadati</taxon>
        <taxon>Bacteroidota</taxon>
        <taxon>Flavobacteriia</taxon>
        <taxon>Flavobacteriales</taxon>
        <taxon>Flavobacteriaceae</taxon>
        <taxon>Sinomicrobium</taxon>
    </lineage>
</organism>
<keyword evidence="1" id="KW-0472">Membrane</keyword>
<dbReference type="STRING" id="1150368.SAMN02927921_01999"/>
<dbReference type="OrthoDB" id="649666at2"/>